<evidence type="ECO:0000313" key="3">
    <source>
        <dbReference type="RefSeq" id="XP_016477507.1"/>
    </source>
</evidence>
<evidence type="ECO:0000256" key="2">
    <source>
        <dbReference type="SAM" id="MobiDB-lite"/>
    </source>
</evidence>
<dbReference type="RefSeq" id="XP_016477507.1">
    <property type="nucleotide sequence ID" value="XM_016622021.1"/>
</dbReference>
<proteinExistence type="predicted"/>
<feature type="compositionally biased region" description="Acidic residues" evidence="2">
    <location>
        <begin position="347"/>
        <end position="365"/>
    </location>
</feature>
<name>A0A1S4ALA4_TOBAC</name>
<dbReference type="OrthoDB" id="1329044at2759"/>
<organism evidence="3">
    <name type="scientific">Nicotiana tabacum</name>
    <name type="common">Common tobacco</name>
    <dbReference type="NCBI Taxonomy" id="4097"/>
    <lineage>
        <taxon>Eukaryota</taxon>
        <taxon>Viridiplantae</taxon>
        <taxon>Streptophyta</taxon>
        <taxon>Embryophyta</taxon>
        <taxon>Tracheophyta</taxon>
        <taxon>Spermatophyta</taxon>
        <taxon>Magnoliopsida</taxon>
        <taxon>eudicotyledons</taxon>
        <taxon>Gunneridae</taxon>
        <taxon>Pentapetalae</taxon>
        <taxon>asterids</taxon>
        <taxon>lamiids</taxon>
        <taxon>Solanales</taxon>
        <taxon>Solanaceae</taxon>
        <taxon>Nicotianoideae</taxon>
        <taxon>Nicotianeae</taxon>
        <taxon>Nicotiana</taxon>
    </lineage>
</organism>
<protein>
    <submittedName>
        <fullName evidence="3">Golgin subfamily A member 8H-like</fullName>
    </submittedName>
</protein>
<accession>A0A1S4ALA4</accession>
<dbReference type="KEGG" id="nta:107798974"/>
<keyword evidence="1" id="KW-0175">Coiled coil</keyword>
<gene>
    <name evidence="3" type="primary">LOC107798974</name>
</gene>
<dbReference type="PaxDb" id="4097-A0A1S4ALA4"/>
<dbReference type="AlphaFoldDB" id="A0A1S4ALA4"/>
<evidence type="ECO:0000256" key="1">
    <source>
        <dbReference type="SAM" id="Coils"/>
    </source>
</evidence>
<reference evidence="3" key="1">
    <citation type="submission" date="2025-08" db="UniProtKB">
        <authorList>
            <consortium name="RefSeq"/>
        </authorList>
    </citation>
    <scope>IDENTIFICATION</scope>
</reference>
<feature type="region of interest" description="Disordered" evidence="2">
    <location>
        <begin position="329"/>
        <end position="365"/>
    </location>
</feature>
<feature type="compositionally biased region" description="Basic and acidic residues" evidence="2">
    <location>
        <begin position="9"/>
        <end position="25"/>
    </location>
</feature>
<feature type="region of interest" description="Disordered" evidence="2">
    <location>
        <begin position="1"/>
        <end position="32"/>
    </location>
</feature>
<feature type="coiled-coil region" evidence="1">
    <location>
        <begin position="161"/>
        <end position="212"/>
    </location>
</feature>
<feature type="region of interest" description="Disordered" evidence="2">
    <location>
        <begin position="82"/>
        <end position="126"/>
    </location>
</feature>
<sequence>MAKTSKTVPQKEKASSSRPSGDKAPAEPLPHEYVPGPYILKTYFKVENPSSVSGRSVPWMPQAVPDLEDWIRKLASTSSYTERAWHDLAKGTKSPVQKSGKDKKQKTVSQSEDPKPKTRRVRKKDLSKFRANLSQCEVELQKVSGERDALKLLCGQKNGVIKDLQADLAKAREEEAELDKHVEKIGLLRGEVDQIKAKCDRWKETIDHLAAEKETILAKLLSNDVQLRGIKQKSLAQTRRIEELETGLAEVKAEVQSSKVMADKSIAVYRADAEAAQMQLREASDREQRVTDLAKCQSRRETFEEIHTRGFEIFEEISRAKALEVEARQLVSFDEDDDEEGSRGGSDEEPQGEAAPEGDIDTGRS</sequence>